<dbReference type="InterPro" id="IPR003439">
    <property type="entry name" value="ABC_transporter-like_ATP-bd"/>
</dbReference>
<evidence type="ECO:0000313" key="12">
    <source>
        <dbReference type="EMBL" id="VEU82895.1"/>
    </source>
</evidence>
<feature type="domain" description="ABC transporter" evidence="10">
    <location>
        <begin position="337"/>
        <end position="570"/>
    </location>
</feature>
<feature type="transmembrane region" description="Helical" evidence="9">
    <location>
        <begin position="127"/>
        <end position="148"/>
    </location>
</feature>
<protein>
    <submittedName>
        <fullName evidence="12">ABC-type multidrug/protein/lipid transport system ATPase component</fullName>
        <ecNumber evidence="12">3.6.3.-</ecNumber>
    </submittedName>
</protein>
<dbReference type="GO" id="GO:0016887">
    <property type="term" value="F:ATP hydrolysis activity"/>
    <property type="evidence" value="ECO:0007669"/>
    <property type="project" value="InterPro"/>
</dbReference>
<proteinExistence type="inferred from homology"/>
<dbReference type="InterPro" id="IPR017871">
    <property type="entry name" value="ABC_transporter-like_CS"/>
</dbReference>
<keyword evidence="4 9" id="KW-0812">Transmembrane</keyword>
<dbReference type="SUPFAM" id="SSF90123">
    <property type="entry name" value="ABC transporter transmembrane region"/>
    <property type="match status" value="1"/>
</dbReference>
<dbReference type="SUPFAM" id="SSF52540">
    <property type="entry name" value="P-loop containing nucleoside triphosphate hydrolases"/>
    <property type="match status" value="1"/>
</dbReference>
<dbReference type="FunFam" id="3.40.50.300:FF:000287">
    <property type="entry name" value="Multidrug ABC transporter ATP-binding protein"/>
    <property type="match status" value="1"/>
</dbReference>
<evidence type="ECO:0000256" key="5">
    <source>
        <dbReference type="ARBA" id="ARBA00022741"/>
    </source>
</evidence>
<evidence type="ECO:0000256" key="4">
    <source>
        <dbReference type="ARBA" id="ARBA00022692"/>
    </source>
</evidence>
<dbReference type="InterPro" id="IPR027417">
    <property type="entry name" value="P-loop_NTPase"/>
</dbReference>
<dbReference type="AlphaFoldDB" id="A0A449BK98"/>
<reference evidence="12 13" key="1">
    <citation type="submission" date="2019-01" db="EMBL/GenBank/DDBJ databases">
        <authorList>
            <consortium name="Pathogen Informatics"/>
        </authorList>
    </citation>
    <scope>NUCLEOTIDE SEQUENCE [LARGE SCALE GENOMIC DNA]</scope>
    <source>
        <strain evidence="12 13">NCTC10172</strain>
    </source>
</reference>
<dbReference type="InterPro" id="IPR036640">
    <property type="entry name" value="ABC1_TM_sf"/>
</dbReference>
<dbReference type="CDD" id="cd03254">
    <property type="entry name" value="ABCC_Glucan_exporter_like"/>
    <property type="match status" value="1"/>
</dbReference>
<dbReference type="InterPro" id="IPR011527">
    <property type="entry name" value="ABC1_TM_dom"/>
</dbReference>
<dbReference type="GO" id="GO:0015421">
    <property type="term" value="F:ABC-type oligopeptide transporter activity"/>
    <property type="evidence" value="ECO:0007669"/>
    <property type="project" value="TreeGrafter"/>
</dbReference>
<dbReference type="KEGG" id="ahk:NCTC10172_00921"/>
<sequence length="585" mass="66863">MFEFLKLTTYAEGAKKYLLINIITAFIGNISTLLAPLFVGFAVEYMIGKDQVNLDLVLRNLIVAGILYAVGSFLLWLSNKSSYLYTIHIVSNYRAKVMEDVQKAKYSKINGLQSGDMMMKMSLQMDMIYDAISYFFIYFVPGIVTIIFTLGMLIYLNYLFAIVVVVMVPVMFMYTKYSTRGVAKYFKETQRLSGNLSKQADEAFSNHTLISNYNYEEEIKRKFKKEQTEYYDVLNKSYFLSSINNPTFRLISNTSYLLLGILFAVLNFNNVIVQVGTFSSILVYGTMFYRPVNDLSNYTSQFILASTAYRKIDEVVRELERDTDGKEALNKQLDGEIEFRNVDFSYRENQNLIKNFNLSVKKGMKVGIVGKTGAGKSTIINLLMRFYRVNKGEILLDGYDINTLKKNSFRRQYGLILQEPWLFNGTLFENISYGKKDASYEEVVAAAKLAGCHDFISKLKDGYNTQYEEKGVISVGQKQLITIARAILMNPSVVILDEATSHIDSVMEKQISDAFKELMKGKTTFMIAHRLQTIMDSDVIIVMNDGKIVEQGTHESLMSLNGYYHSLFNAQFNEGESHVWSIKSY</sequence>
<dbReference type="SMART" id="SM00382">
    <property type="entry name" value="AAA"/>
    <property type="match status" value="1"/>
</dbReference>
<keyword evidence="13" id="KW-1185">Reference proteome</keyword>
<evidence type="ECO:0000256" key="9">
    <source>
        <dbReference type="SAM" id="Phobius"/>
    </source>
</evidence>
<dbReference type="Proteomes" id="UP000290909">
    <property type="component" value="Chromosome"/>
</dbReference>
<feature type="domain" description="ABC transmembrane type-1" evidence="11">
    <location>
        <begin position="19"/>
        <end position="304"/>
    </location>
</feature>
<organism evidence="12 13">
    <name type="scientific">Acholeplasma hippikon</name>
    <dbReference type="NCBI Taxonomy" id="264636"/>
    <lineage>
        <taxon>Bacteria</taxon>
        <taxon>Bacillati</taxon>
        <taxon>Mycoplasmatota</taxon>
        <taxon>Mollicutes</taxon>
        <taxon>Acholeplasmatales</taxon>
        <taxon>Acholeplasmataceae</taxon>
        <taxon>Acholeplasma</taxon>
    </lineage>
</organism>
<comment type="subcellular location">
    <subcellularLocation>
        <location evidence="1">Cell membrane</location>
        <topology evidence="1">Multi-pass membrane protein</topology>
    </subcellularLocation>
</comment>
<accession>A0A449BK98</accession>
<dbReference type="GO" id="GO:0005524">
    <property type="term" value="F:ATP binding"/>
    <property type="evidence" value="ECO:0007669"/>
    <property type="project" value="UniProtKB-KW"/>
</dbReference>
<dbReference type="PANTHER" id="PTHR43394:SF1">
    <property type="entry name" value="ATP-BINDING CASSETTE SUB-FAMILY B MEMBER 10, MITOCHONDRIAL"/>
    <property type="match status" value="1"/>
</dbReference>
<dbReference type="GO" id="GO:0005886">
    <property type="term" value="C:plasma membrane"/>
    <property type="evidence" value="ECO:0007669"/>
    <property type="project" value="UniProtKB-SubCell"/>
</dbReference>
<feature type="transmembrane region" description="Helical" evidence="9">
    <location>
        <begin position="154"/>
        <end position="174"/>
    </location>
</feature>
<evidence type="ECO:0000256" key="6">
    <source>
        <dbReference type="ARBA" id="ARBA00022840"/>
    </source>
</evidence>
<feature type="transmembrane region" description="Helical" evidence="9">
    <location>
        <begin position="57"/>
        <end position="77"/>
    </location>
</feature>
<keyword evidence="6" id="KW-0067">ATP-binding</keyword>
<evidence type="ECO:0000256" key="3">
    <source>
        <dbReference type="ARBA" id="ARBA00022448"/>
    </source>
</evidence>
<dbReference type="PROSITE" id="PS50929">
    <property type="entry name" value="ABC_TM1F"/>
    <property type="match status" value="1"/>
</dbReference>
<gene>
    <name evidence="12" type="primary">mldB1_16</name>
    <name evidence="12" type="ORF">NCTC10172_00921</name>
</gene>
<dbReference type="PROSITE" id="PS00211">
    <property type="entry name" value="ABC_TRANSPORTER_1"/>
    <property type="match status" value="1"/>
</dbReference>
<evidence type="ECO:0000313" key="13">
    <source>
        <dbReference type="Proteomes" id="UP000290909"/>
    </source>
</evidence>
<evidence type="ECO:0000256" key="1">
    <source>
        <dbReference type="ARBA" id="ARBA00004651"/>
    </source>
</evidence>
<evidence type="ECO:0000256" key="7">
    <source>
        <dbReference type="ARBA" id="ARBA00022989"/>
    </source>
</evidence>
<dbReference type="EC" id="3.6.3.-" evidence="12"/>
<evidence type="ECO:0000259" key="11">
    <source>
        <dbReference type="PROSITE" id="PS50929"/>
    </source>
</evidence>
<dbReference type="Gene3D" id="3.40.50.300">
    <property type="entry name" value="P-loop containing nucleotide triphosphate hydrolases"/>
    <property type="match status" value="1"/>
</dbReference>
<dbReference type="Gene3D" id="1.20.1560.10">
    <property type="entry name" value="ABC transporter type 1, transmembrane domain"/>
    <property type="match status" value="1"/>
</dbReference>
<feature type="transmembrane region" description="Helical" evidence="9">
    <location>
        <begin position="20"/>
        <end position="45"/>
    </location>
</feature>
<dbReference type="InterPro" id="IPR039421">
    <property type="entry name" value="Type_1_exporter"/>
</dbReference>
<keyword evidence="3" id="KW-0813">Transport</keyword>
<evidence type="ECO:0000256" key="2">
    <source>
        <dbReference type="ARBA" id="ARBA00005417"/>
    </source>
</evidence>
<evidence type="ECO:0000256" key="8">
    <source>
        <dbReference type="ARBA" id="ARBA00023136"/>
    </source>
</evidence>
<keyword evidence="8 9" id="KW-0472">Membrane</keyword>
<dbReference type="Pfam" id="PF00005">
    <property type="entry name" value="ABC_tran"/>
    <property type="match status" value="1"/>
</dbReference>
<comment type="similarity">
    <text evidence="2">Belongs to the ABC transporter superfamily.</text>
</comment>
<dbReference type="STRING" id="1408416.GCA_000702765_00359"/>
<keyword evidence="12" id="KW-0378">Hydrolase</keyword>
<keyword evidence="7 9" id="KW-1133">Transmembrane helix</keyword>
<dbReference type="PROSITE" id="PS50893">
    <property type="entry name" value="ABC_TRANSPORTER_2"/>
    <property type="match status" value="1"/>
</dbReference>
<feature type="transmembrane region" description="Helical" evidence="9">
    <location>
        <begin position="256"/>
        <end position="289"/>
    </location>
</feature>
<name>A0A449BK98_9MOLU</name>
<dbReference type="PANTHER" id="PTHR43394">
    <property type="entry name" value="ATP-DEPENDENT PERMEASE MDL1, MITOCHONDRIAL"/>
    <property type="match status" value="1"/>
</dbReference>
<evidence type="ECO:0000259" key="10">
    <source>
        <dbReference type="PROSITE" id="PS50893"/>
    </source>
</evidence>
<dbReference type="Pfam" id="PF00664">
    <property type="entry name" value="ABC_membrane"/>
    <property type="match status" value="1"/>
</dbReference>
<keyword evidence="5" id="KW-0547">Nucleotide-binding</keyword>
<dbReference type="EMBL" id="LR215050">
    <property type="protein sequence ID" value="VEU82895.1"/>
    <property type="molecule type" value="Genomic_DNA"/>
</dbReference>
<dbReference type="InterPro" id="IPR003593">
    <property type="entry name" value="AAA+_ATPase"/>
</dbReference>